<dbReference type="GO" id="GO:0006355">
    <property type="term" value="P:regulation of DNA-templated transcription"/>
    <property type="evidence" value="ECO:0007669"/>
    <property type="project" value="InterPro"/>
</dbReference>
<dbReference type="InterPro" id="IPR001789">
    <property type="entry name" value="Sig_transdc_resp-reg_receiver"/>
</dbReference>
<feature type="domain" description="Response regulatory" evidence="10">
    <location>
        <begin position="2"/>
        <end position="113"/>
    </location>
</feature>
<keyword evidence="5 11" id="KW-0238">DNA-binding</keyword>
<evidence type="ECO:0000256" key="6">
    <source>
        <dbReference type="ARBA" id="ARBA00023159"/>
    </source>
</evidence>
<keyword evidence="3" id="KW-0902">Two-component regulatory system</keyword>
<dbReference type="InterPro" id="IPR002078">
    <property type="entry name" value="Sigma_54_int"/>
</dbReference>
<feature type="modified residue" description="4-aspartylphosphate" evidence="8">
    <location>
        <position position="51"/>
    </location>
</feature>
<protein>
    <submittedName>
        <fullName evidence="11">DNA-binding transcriptional response regulator, NtrC family, contains REC, AAA-type ATPase, and a Fis-type DNA-binding domains</fullName>
    </submittedName>
</protein>
<dbReference type="InterPro" id="IPR011006">
    <property type="entry name" value="CheY-like_superfamily"/>
</dbReference>
<dbReference type="PROSITE" id="PS00675">
    <property type="entry name" value="SIGMA54_INTERACT_1"/>
    <property type="match status" value="1"/>
</dbReference>
<proteinExistence type="predicted"/>
<dbReference type="PROSITE" id="PS00676">
    <property type="entry name" value="SIGMA54_INTERACT_2"/>
    <property type="match status" value="1"/>
</dbReference>
<evidence type="ECO:0000256" key="8">
    <source>
        <dbReference type="PROSITE-ProRule" id="PRU00169"/>
    </source>
</evidence>
<keyword evidence="1" id="KW-0547">Nucleotide-binding</keyword>
<dbReference type="InterPro" id="IPR027417">
    <property type="entry name" value="P-loop_NTPase"/>
</dbReference>
<dbReference type="SUPFAM" id="SSF52172">
    <property type="entry name" value="CheY-like"/>
    <property type="match status" value="1"/>
</dbReference>
<dbReference type="Proteomes" id="UP000199229">
    <property type="component" value="Unassembled WGS sequence"/>
</dbReference>
<evidence type="ECO:0000256" key="2">
    <source>
        <dbReference type="ARBA" id="ARBA00022840"/>
    </source>
</evidence>
<dbReference type="InterPro" id="IPR002197">
    <property type="entry name" value="HTH_Fis"/>
</dbReference>
<dbReference type="CDD" id="cd00009">
    <property type="entry name" value="AAA"/>
    <property type="match status" value="1"/>
</dbReference>
<dbReference type="PROSITE" id="PS50045">
    <property type="entry name" value="SIGMA54_INTERACT_4"/>
    <property type="match status" value="1"/>
</dbReference>
<evidence type="ECO:0000313" key="11">
    <source>
        <dbReference type="EMBL" id="SFG76547.1"/>
    </source>
</evidence>
<dbReference type="PROSITE" id="PS50110">
    <property type="entry name" value="RESPONSE_REGULATORY"/>
    <property type="match status" value="1"/>
</dbReference>
<feature type="domain" description="Sigma-54 factor interaction" evidence="9">
    <location>
        <begin position="119"/>
        <end position="348"/>
    </location>
</feature>
<dbReference type="GO" id="GO:0043565">
    <property type="term" value="F:sequence-specific DNA binding"/>
    <property type="evidence" value="ECO:0007669"/>
    <property type="project" value="InterPro"/>
</dbReference>
<keyword evidence="2" id="KW-0067">ATP-binding</keyword>
<dbReference type="Gene3D" id="3.40.50.300">
    <property type="entry name" value="P-loop containing nucleotide triphosphate hydrolases"/>
    <property type="match status" value="1"/>
</dbReference>
<dbReference type="InterPro" id="IPR025943">
    <property type="entry name" value="Sigma_54_int_dom_ATP-bd_2"/>
</dbReference>
<dbReference type="SUPFAM" id="SSF46689">
    <property type="entry name" value="Homeodomain-like"/>
    <property type="match status" value="1"/>
</dbReference>
<keyword evidence="6" id="KW-0010">Activator</keyword>
<dbReference type="PANTHER" id="PTHR32071:SF21">
    <property type="entry name" value="TRANSCRIPTIONAL REGULATORY PROTEIN FLGR"/>
    <property type="match status" value="1"/>
</dbReference>
<organism evidence="11 12">
    <name type="scientific">Methylobacterium gossipiicola</name>
    <dbReference type="NCBI Taxonomy" id="582675"/>
    <lineage>
        <taxon>Bacteria</taxon>
        <taxon>Pseudomonadati</taxon>
        <taxon>Pseudomonadota</taxon>
        <taxon>Alphaproteobacteria</taxon>
        <taxon>Hyphomicrobiales</taxon>
        <taxon>Methylobacteriaceae</taxon>
        <taxon>Methylobacterium</taxon>
    </lineage>
</organism>
<dbReference type="Pfam" id="PF25601">
    <property type="entry name" value="AAA_lid_14"/>
    <property type="match status" value="1"/>
</dbReference>
<dbReference type="PANTHER" id="PTHR32071">
    <property type="entry name" value="TRANSCRIPTIONAL REGULATORY PROTEIN"/>
    <property type="match status" value="1"/>
</dbReference>
<dbReference type="RefSeq" id="WP_091971813.1">
    <property type="nucleotide sequence ID" value="NZ_FOPM01000010.1"/>
</dbReference>
<dbReference type="Gene3D" id="1.10.10.60">
    <property type="entry name" value="Homeodomain-like"/>
    <property type="match status" value="1"/>
</dbReference>
<sequence>MRLLIIGRLNGELVTASRIAMNRGAAVTNAENLAQGLAVLRAKGADLIMIDVGLPIRDLVTALTDERIRTPVIACGITTDARAAVAAIQAGAREYIPLPPDPELIAAVLQAVSEDGRAFVWRDASMERVVRMAEQIARSEASVLITGESGTGKEVLARHVHSKSNRTAKPFVSVNCAAIPEALLESELFGHEKGAFTGAVARRIGRFEEASGGTLLLDEISEMDVRLQSKLLRALQERVIDRVGGSAPVKVDIRVLATSNRNLLDEVRKGTFREDLYYRLNVVHLKLPPLRERPSDILELAGHFARKYAEVNGLPARPLSREAQALVSANPWRGNVRELENTLHRAVLLASGPEIGPEAILTPEGESIGEIAAGPAERAVRVAEATTRGLVGQTVAQVECELILDTLDHCLGNRTHAAKILGISIRTLRNKLNEYVDAGMNVVEPGSVRTAATYG</sequence>
<evidence type="ECO:0000256" key="3">
    <source>
        <dbReference type="ARBA" id="ARBA00023012"/>
    </source>
</evidence>
<evidence type="ECO:0000256" key="5">
    <source>
        <dbReference type="ARBA" id="ARBA00023125"/>
    </source>
</evidence>
<dbReference type="SMART" id="SM00448">
    <property type="entry name" value="REC"/>
    <property type="match status" value="1"/>
</dbReference>
<keyword evidence="4" id="KW-0805">Transcription regulation</keyword>
<dbReference type="Pfam" id="PF00158">
    <property type="entry name" value="Sigma54_activat"/>
    <property type="match status" value="1"/>
</dbReference>
<dbReference type="GO" id="GO:0000160">
    <property type="term" value="P:phosphorelay signal transduction system"/>
    <property type="evidence" value="ECO:0007669"/>
    <property type="project" value="UniProtKB-KW"/>
</dbReference>
<reference evidence="12" key="1">
    <citation type="submission" date="2016-10" db="EMBL/GenBank/DDBJ databases">
        <authorList>
            <person name="Varghese N."/>
            <person name="Submissions S."/>
        </authorList>
    </citation>
    <scope>NUCLEOTIDE SEQUENCE [LARGE SCALE GENOMIC DNA]</scope>
    <source>
        <strain evidence="12">Gh-105</strain>
    </source>
</reference>
<evidence type="ECO:0000259" key="9">
    <source>
        <dbReference type="PROSITE" id="PS50045"/>
    </source>
</evidence>
<keyword evidence="8" id="KW-0597">Phosphoprotein</keyword>
<dbReference type="Pfam" id="PF00072">
    <property type="entry name" value="Response_reg"/>
    <property type="match status" value="1"/>
</dbReference>
<dbReference type="PRINTS" id="PR01590">
    <property type="entry name" value="HTHFIS"/>
</dbReference>
<dbReference type="InterPro" id="IPR058031">
    <property type="entry name" value="AAA_lid_NorR"/>
</dbReference>
<dbReference type="EMBL" id="FOPM01000010">
    <property type="protein sequence ID" value="SFG76547.1"/>
    <property type="molecule type" value="Genomic_DNA"/>
</dbReference>
<dbReference type="InterPro" id="IPR003593">
    <property type="entry name" value="AAA+_ATPase"/>
</dbReference>
<evidence type="ECO:0000313" key="12">
    <source>
        <dbReference type="Proteomes" id="UP000199229"/>
    </source>
</evidence>
<dbReference type="GO" id="GO:0005524">
    <property type="term" value="F:ATP binding"/>
    <property type="evidence" value="ECO:0007669"/>
    <property type="project" value="UniProtKB-KW"/>
</dbReference>
<dbReference type="Pfam" id="PF02954">
    <property type="entry name" value="HTH_8"/>
    <property type="match status" value="1"/>
</dbReference>
<name>A0A1I2ULM5_9HYPH</name>
<keyword evidence="7" id="KW-0804">Transcription</keyword>
<dbReference type="InterPro" id="IPR009057">
    <property type="entry name" value="Homeodomain-like_sf"/>
</dbReference>
<keyword evidence="12" id="KW-1185">Reference proteome</keyword>
<dbReference type="SMART" id="SM00382">
    <property type="entry name" value="AAA"/>
    <property type="match status" value="1"/>
</dbReference>
<accession>A0A1I2ULM5</accession>
<dbReference type="Gene3D" id="1.10.8.60">
    <property type="match status" value="1"/>
</dbReference>
<dbReference type="SUPFAM" id="SSF52540">
    <property type="entry name" value="P-loop containing nucleoside triphosphate hydrolases"/>
    <property type="match status" value="1"/>
</dbReference>
<evidence type="ECO:0000256" key="4">
    <source>
        <dbReference type="ARBA" id="ARBA00023015"/>
    </source>
</evidence>
<evidence type="ECO:0000256" key="1">
    <source>
        <dbReference type="ARBA" id="ARBA00022741"/>
    </source>
</evidence>
<gene>
    <name evidence="11" type="ORF">SAMN05192565_11097</name>
</gene>
<dbReference type="STRING" id="582675.SAMN05192565_11097"/>
<dbReference type="AlphaFoldDB" id="A0A1I2ULM5"/>
<dbReference type="OrthoDB" id="9761019at2"/>
<evidence type="ECO:0000259" key="10">
    <source>
        <dbReference type="PROSITE" id="PS50110"/>
    </source>
</evidence>
<dbReference type="FunFam" id="3.40.50.300:FF:000006">
    <property type="entry name" value="DNA-binding transcriptional regulator NtrC"/>
    <property type="match status" value="1"/>
</dbReference>
<dbReference type="InterPro" id="IPR025662">
    <property type="entry name" value="Sigma_54_int_dom_ATP-bd_1"/>
</dbReference>
<evidence type="ECO:0000256" key="7">
    <source>
        <dbReference type="ARBA" id="ARBA00023163"/>
    </source>
</evidence>
<dbReference type="Gene3D" id="3.40.50.2300">
    <property type="match status" value="1"/>
</dbReference>